<accession>A0ABS0B1E8</accession>
<sequence length="100" mass="11010">MSLSFISTLIDTAPEGLFANCSYVQKNILNLVSVFFFWALFTFTGKKFAHLSVVYVRKIRRGQAPAAPLSFNLASQTDLPRGAVQSTVPPLVQINFAEPS</sequence>
<keyword evidence="1" id="KW-1133">Transmembrane helix</keyword>
<organism evidence="2 3">
    <name type="scientific">Candidatus Neptunichlamydia vexilliferae</name>
    <dbReference type="NCBI Taxonomy" id="1651774"/>
    <lineage>
        <taxon>Bacteria</taxon>
        <taxon>Pseudomonadati</taxon>
        <taxon>Chlamydiota</taxon>
        <taxon>Chlamydiia</taxon>
        <taxon>Parachlamydiales</taxon>
        <taxon>Simkaniaceae</taxon>
        <taxon>Candidatus Neptunichlamydia</taxon>
    </lineage>
</organism>
<keyword evidence="1" id="KW-0812">Transmembrane</keyword>
<keyword evidence="3" id="KW-1185">Reference proteome</keyword>
<gene>
    <name evidence="2" type="ORF">NEPTK9_001746</name>
</gene>
<dbReference type="EMBL" id="JAAEJV010000094">
    <property type="protein sequence ID" value="MBF5060215.1"/>
    <property type="molecule type" value="Genomic_DNA"/>
</dbReference>
<dbReference type="Proteomes" id="UP001194714">
    <property type="component" value="Unassembled WGS sequence"/>
</dbReference>
<evidence type="ECO:0000256" key="1">
    <source>
        <dbReference type="SAM" id="Phobius"/>
    </source>
</evidence>
<comment type="caution">
    <text evidence="2">The sequence shown here is derived from an EMBL/GenBank/DDBJ whole genome shotgun (WGS) entry which is preliminary data.</text>
</comment>
<proteinExistence type="predicted"/>
<evidence type="ECO:0000313" key="2">
    <source>
        <dbReference type="EMBL" id="MBF5060215.1"/>
    </source>
</evidence>
<name>A0ABS0B1E8_9BACT</name>
<keyword evidence="1" id="KW-0472">Membrane</keyword>
<reference evidence="2 3" key="1">
    <citation type="submission" date="2020-01" db="EMBL/GenBank/DDBJ databases">
        <title>Draft genome sequence of Cand. Neptunochlamydia vexilliferae K9.</title>
        <authorList>
            <person name="Schulz F."/>
            <person name="Koestlbacher S."/>
            <person name="Wascher F."/>
            <person name="Pizzetti I."/>
            <person name="Horn M."/>
        </authorList>
    </citation>
    <scope>NUCLEOTIDE SEQUENCE [LARGE SCALE GENOMIC DNA]</scope>
    <source>
        <strain evidence="2 3">K9</strain>
    </source>
</reference>
<protein>
    <submittedName>
        <fullName evidence="2">Uncharacterized protein</fullName>
    </submittedName>
</protein>
<evidence type="ECO:0000313" key="3">
    <source>
        <dbReference type="Proteomes" id="UP001194714"/>
    </source>
</evidence>
<feature type="transmembrane region" description="Helical" evidence="1">
    <location>
        <begin position="28"/>
        <end position="49"/>
    </location>
</feature>